<dbReference type="EMBL" id="DRGM01000133">
    <property type="protein sequence ID" value="HEA17342.1"/>
    <property type="molecule type" value="Genomic_DNA"/>
</dbReference>
<dbReference type="InterPro" id="IPR054790">
    <property type="entry name" value="MurU"/>
</dbReference>
<dbReference type="Proteomes" id="UP000886188">
    <property type="component" value="Unassembled WGS sequence"/>
</dbReference>
<sequence>MKAMILAAGRGQRMMPLTAELPKPMLKVQGKPLIEHHIERLKSAGITDFVINLAWQGDKIRDYFGDGSQFGVHIEYSQEPEQGLETAGGIIQALPLLGEQFIVINGDIFTDYDVSSLLHIHLDDGEAHIVLVENPAHNPNGDFTLRHLGEDSPKYTFSGISRFHQQFFAGMTAESHRLGPLLKSKLAEQLVSTELYIGRWDDIGTPERLAQLNNSLTAQQNESLSHSHIIGAPYVG</sequence>
<gene>
    <name evidence="2" type="ORF">ENH88_13020</name>
</gene>
<dbReference type="InterPro" id="IPR005835">
    <property type="entry name" value="NTP_transferase_dom"/>
</dbReference>
<organism evidence="2">
    <name type="scientific">Pseudoalteromonas prydzensis</name>
    <dbReference type="NCBI Taxonomy" id="182141"/>
    <lineage>
        <taxon>Bacteria</taxon>
        <taxon>Pseudomonadati</taxon>
        <taxon>Pseudomonadota</taxon>
        <taxon>Gammaproteobacteria</taxon>
        <taxon>Alteromonadales</taxon>
        <taxon>Pseudoalteromonadaceae</taxon>
        <taxon>Pseudoalteromonas</taxon>
    </lineage>
</organism>
<name>A0A7V1CZT2_9GAMM</name>
<dbReference type="Gene3D" id="3.90.550.10">
    <property type="entry name" value="Spore Coat Polysaccharide Biosynthesis Protein SpsA, Chain A"/>
    <property type="match status" value="1"/>
</dbReference>
<evidence type="ECO:0000313" key="2">
    <source>
        <dbReference type="EMBL" id="HEA17342.1"/>
    </source>
</evidence>
<dbReference type="InterPro" id="IPR050486">
    <property type="entry name" value="Mannose-1P_guanyltransferase"/>
</dbReference>
<dbReference type="InterPro" id="IPR029044">
    <property type="entry name" value="Nucleotide-diphossugar_trans"/>
</dbReference>
<dbReference type="PANTHER" id="PTHR22572">
    <property type="entry name" value="SUGAR-1-PHOSPHATE GUANYL TRANSFERASE"/>
    <property type="match status" value="1"/>
</dbReference>
<accession>A0A7V1CZT2</accession>
<evidence type="ECO:0000259" key="1">
    <source>
        <dbReference type="Pfam" id="PF00483"/>
    </source>
</evidence>
<feature type="domain" description="Nucleotidyl transferase" evidence="1">
    <location>
        <begin position="2"/>
        <end position="136"/>
    </location>
</feature>
<dbReference type="Pfam" id="PF00483">
    <property type="entry name" value="NTP_transferase"/>
    <property type="match status" value="1"/>
</dbReference>
<comment type="caution">
    <text evidence="2">The sequence shown here is derived from an EMBL/GenBank/DDBJ whole genome shotgun (WGS) entry which is preliminary data.</text>
</comment>
<protein>
    <submittedName>
        <fullName evidence="2">Nucleotidyltransferase family protein</fullName>
    </submittedName>
</protein>
<dbReference type="RefSeq" id="WP_304182709.1">
    <property type="nucleotide sequence ID" value="NZ_DRGM01000133.1"/>
</dbReference>
<dbReference type="CDD" id="cd06422">
    <property type="entry name" value="NTP_transferase_like_1"/>
    <property type="match status" value="1"/>
</dbReference>
<reference evidence="2" key="1">
    <citation type="journal article" date="2020" name="mSystems">
        <title>Genome- and Community-Level Interaction Insights into Carbon Utilization and Element Cycling Functions of Hydrothermarchaeota in Hydrothermal Sediment.</title>
        <authorList>
            <person name="Zhou Z."/>
            <person name="Liu Y."/>
            <person name="Xu W."/>
            <person name="Pan J."/>
            <person name="Luo Z.H."/>
            <person name="Li M."/>
        </authorList>
    </citation>
    <scope>NUCLEOTIDE SEQUENCE [LARGE SCALE GENOMIC DNA]</scope>
    <source>
        <strain evidence="2">HyVt-346</strain>
    </source>
</reference>
<dbReference type="SUPFAM" id="SSF53448">
    <property type="entry name" value="Nucleotide-diphospho-sugar transferases"/>
    <property type="match status" value="1"/>
</dbReference>
<dbReference type="NCBIfam" id="NF045761">
    <property type="entry name" value="NAMPUrTaseMurU"/>
    <property type="match status" value="1"/>
</dbReference>
<proteinExistence type="predicted"/>
<dbReference type="AlphaFoldDB" id="A0A7V1CZT2"/>